<comment type="caution">
    <text evidence="6">The sequence shown here is derived from an EMBL/GenBank/DDBJ whole genome shotgun (WGS) entry which is preliminary data.</text>
</comment>
<dbReference type="Gene3D" id="3.20.20.60">
    <property type="entry name" value="Phosphoenolpyruvate-binding domains"/>
    <property type="match status" value="1"/>
</dbReference>
<dbReference type="InterPro" id="IPR015813">
    <property type="entry name" value="Pyrv/PenolPyrv_kinase-like_dom"/>
</dbReference>
<dbReference type="InterPro" id="IPR050385">
    <property type="entry name" value="Archaeal_FAD_synthase"/>
</dbReference>
<dbReference type="Gene3D" id="3.40.50.620">
    <property type="entry name" value="HUPs"/>
    <property type="match status" value="1"/>
</dbReference>
<protein>
    <recommendedName>
        <fullName evidence="4">phosphoenolpyruvate mutase</fullName>
        <ecNumber evidence="4">5.4.2.9</ecNumber>
    </recommendedName>
</protein>
<evidence type="ECO:0000256" key="1">
    <source>
        <dbReference type="ARBA" id="ARBA00022679"/>
    </source>
</evidence>
<dbReference type="InterPro" id="IPR040442">
    <property type="entry name" value="Pyrv_kinase-like_dom_sf"/>
</dbReference>
<dbReference type="InterPro" id="IPR012698">
    <property type="entry name" value="PEnolPyrv_PMutase_core"/>
</dbReference>
<keyword evidence="3 6" id="KW-0413">Isomerase</keyword>
<dbReference type="SUPFAM" id="SSF52374">
    <property type="entry name" value="Nucleotidylyl transferase"/>
    <property type="match status" value="1"/>
</dbReference>
<dbReference type="CDD" id="cd00377">
    <property type="entry name" value="ICL_PEPM"/>
    <property type="match status" value="1"/>
</dbReference>
<organism evidence="6 7">
    <name type="scientific">Bacteroides fragilis</name>
    <dbReference type="NCBI Taxonomy" id="817"/>
    <lineage>
        <taxon>Bacteria</taxon>
        <taxon>Pseudomonadati</taxon>
        <taxon>Bacteroidota</taxon>
        <taxon>Bacteroidia</taxon>
        <taxon>Bacteroidales</taxon>
        <taxon>Bacteroidaceae</taxon>
        <taxon>Bacteroides</taxon>
    </lineage>
</organism>
<accession>A0A413JY87</accession>
<evidence type="ECO:0000259" key="5">
    <source>
        <dbReference type="Pfam" id="PF01467"/>
    </source>
</evidence>
<dbReference type="SUPFAM" id="SSF51621">
    <property type="entry name" value="Phosphoenolpyruvate/pyruvate domain"/>
    <property type="match status" value="1"/>
</dbReference>
<dbReference type="EMBL" id="QSDG01000010">
    <property type="protein sequence ID" value="RGY68235.1"/>
    <property type="molecule type" value="Genomic_DNA"/>
</dbReference>
<gene>
    <name evidence="6" type="primary">aepX</name>
    <name evidence="6" type="ORF">DXA27_12500</name>
</gene>
<dbReference type="EC" id="5.4.2.9" evidence="4"/>
<proteinExistence type="predicted"/>
<dbReference type="InterPro" id="IPR014729">
    <property type="entry name" value="Rossmann-like_a/b/a_fold"/>
</dbReference>
<evidence type="ECO:0000256" key="2">
    <source>
        <dbReference type="ARBA" id="ARBA00022695"/>
    </source>
</evidence>
<dbReference type="GO" id="GO:0050188">
    <property type="term" value="F:phosphoenolpyruvate mutase activity"/>
    <property type="evidence" value="ECO:0007669"/>
    <property type="project" value="UniProtKB-EC"/>
</dbReference>
<dbReference type="InterPro" id="IPR004821">
    <property type="entry name" value="Cyt_trans-like"/>
</dbReference>
<sequence length="437" mass="48586">MDIEKKKTVYVGMSADIIHPGHLNIISEAQKLGKVTVGVLTDAAIASYKRLPYLNYEQRSLIVKNIKGVDEVIPQTTLDYVPNLKLLKPDFVVHGDDWKEGIQKETRQKVIDTIAKWGGRVIDIPYTKGISSTQLNEKLKEIGTTPEVRLKRLRRLIEAKSVVRICESHSGLTGLIIENTVVEVNGVKREFDGMWSSSLTDSTSKGKPDIEAVDLTTRLHDLNDALECTTKPIIFDGDTGGKIEHFVFTVRTLERLGISAVIIEDKVGLKKNSLFGTDAIQLQDTIEGFSEKIKAGKLAQITSDFMIIARIESFIAGKGLEDAMERALAYVEAGADGIMIHSKDKSGEDIKKFCYTFRQLNKSIPIVVVPTTYNHITETELASWGVNVIIYANHMLRSAYPAMLNTAKIILANERSFEANDLCMPVREILELIPGTK</sequence>
<dbReference type="PANTHER" id="PTHR43793:SF1">
    <property type="entry name" value="FAD SYNTHASE"/>
    <property type="match status" value="1"/>
</dbReference>
<dbReference type="NCBIfam" id="TIGR02320">
    <property type="entry name" value="PEP_mutase"/>
    <property type="match status" value="1"/>
</dbReference>
<name>A0A413JY87_BACFG</name>
<dbReference type="Pfam" id="PF13714">
    <property type="entry name" value="PEP_mutase"/>
    <property type="match status" value="1"/>
</dbReference>
<keyword evidence="6" id="KW-0670">Pyruvate</keyword>
<dbReference type="PANTHER" id="PTHR43793">
    <property type="entry name" value="FAD SYNTHASE"/>
    <property type="match status" value="1"/>
</dbReference>
<evidence type="ECO:0000313" key="7">
    <source>
        <dbReference type="Proteomes" id="UP000284614"/>
    </source>
</evidence>
<dbReference type="Proteomes" id="UP000284614">
    <property type="component" value="Unassembled WGS sequence"/>
</dbReference>
<reference evidence="6 7" key="1">
    <citation type="submission" date="2018-08" db="EMBL/GenBank/DDBJ databases">
        <title>A genome reference for cultivated species of the human gut microbiota.</title>
        <authorList>
            <person name="Zou Y."/>
            <person name="Xue W."/>
            <person name="Luo G."/>
        </authorList>
    </citation>
    <scope>NUCLEOTIDE SEQUENCE [LARGE SCALE GENOMIC DNA]</scope>
    <source>
        <strain evidence="6 7">OF01-1</strain>
    </source>
</reference>
<dbReference type="RefSeq" id="WP_005819094.1">
    <property type="nucleotide sequence ID" value="NZ_CAXSXC010000014.1"/>
</dbReference>
<dbReference type="CDD" id="cd02170">
    <property type="entry name" value="cytidylyltransferase"/>
    <property type="match status" value="1"/>
</dbReference>
<dbReference type="Pfam" id="PF01467">
    <property type="entry name" value="CTP_transf_like"/>
    <property type="match status" value="1"/>
</dbReference>
<keyword evidence="2" id="KW-0548">Nucleotidyltransferase</keyword>
<evidence type="ECO:0000313" key="6">
    <source>
        <dbReference type="EMBL" id="RGY68235.1"/>
    </source>
</evidence>
<evidence type="ECO:0000256" key="3">
    <source>
        <dbReference type="ARBA" id="ARBA00023235"/>
    </source>
</evidence>
<dbReference type="InterPro" id="IPR039556">
    <property type="entry name" value="ICL/PEPM"/>
</dbReference>
<evidence type="ECO:0000256" key="4">
    <source>
        <dbReference type="ARBA" id="ARBA00024063"/>
    </source>
</evidence>
<dbReference type="GO" id="GO:0016779">
    <property type="term" value="F:nucleotidyltransferase activity"/>
    <property type="evidence" value="ECO:0007669"/>
    <property type="project" value="UniProtKB-KW"/>
</dbReference>
<keyword evidence="1" id="KW-0808">Transferase</keyword>
<dbReference type="AlphaFoldDB" id="A0A413JY87"/>
<feature type="domain" description="Cytidyltransferase-like" evidence="5">
    <location>
        <begin position="14"/>
        <end position="136"/>
    </location>
</feature>
<dbReference type="NCBIfam" id="TIGR00125">
    <property type="entry name" value="cyt_tran_rel"/>
    <property type="match status" value="1"/>
</dbReference>